<dbReference type="NCBIfam" id="NF033545">
    <property type="entry name" value="transpos_IS630"/>
    <property type="match status" value="1"/>
</dbReference>
<dbReference type="InterPro" id="IPR038717">
    <property type="entry name" value="Tc1-like_DDE_dom"/>
</dbReference>
<dbReference type="EMBL" id="BARS01010404">
    <property type="protein sequence ID" value="GAF93195.1"/>
    <property type="molecule type" value="Genomic_DNA"/>
</dbReference>
<comment type="caution">
    <text evidence="2">The sequence shown here is derived from an EMBL/GenBank/DDBJ whole genome shotgun (WGS) entry which is preliminary data.</text>
</comment>
<gene>
    <name evidence="2" type="ORF">S01H1_19294</name>
</gene>
<protein>
    <recommendedName>
        <fullName evidence="1">Tc1-like transposase DDE domain-containing protein</fullName>
    </recommendedName>
</protein>
<reference evidence="2" key="1">
    <citation type="journal article" date="2014" name="Front. Microbiol.">
        <title>High frequency of phylogenetically diverse reductive dehalogenase-homologous genes in deep subseafloor sedimentary metagenomes.</title>
        <authorList>
            <person name="Kawai M."/>
            <person name="Futagami T."/>
            <person name="Toyoda A."/>
            <person name="Takaki Y."/>
            <person name="Nishi S."/>
            <person name="Hori S."/>
            <person name="Arai W."/>
            <person name="Tsubouchi T."/>
            <person name="Morono Y."/>
            <person name="Uchiyama I."/>
            <person name="Ito T."/>
            <person name="Fujiyama A."/>
            <person name="Inagaki F."/>
            <person name="Takami H."/>
        </authorList>
    </citation>
    <scope>NUCLEOTIDE SEQUENCE</scope>
    <source>
        <strain evidence="2">Expedition CK06-06</strain>
    </source>
</reference>
<dbReference type="InterPro" id="IPR047655">
    <property type="entry name" value="Transpos_IS630-like"/>
</dbReference>
<name>X0UXL1_9ZZZZ</name>
<feature type="domain" description="Tc1-like transposase DDE" evidence="1">
    <location>
        <begin position="1"/>
        <end position="140"/>
    </location>
</feature>
<proteinExistence type="predicted"/>
<accession>X0UXL1</accession>
<evidence type="ECO:0000259" key="1">
    <source>
        <dbReference type="Pfam" id="PF13358"/>
    </source>
</evidence>
<dbReference type="AlphaFoldDB" id="X0UXL1"/>
<organism evidence="2">
    <name type="scientific">marine sediment metagenome</name>
    <dbReference type="NCBI Taxonomy" id="412755"/>
    <lineage>
        <taxon>unclassified sequences</taxon>
        <taxon>metagenomes</taxon>
        <taxon>ecological metagenomes</taxon>
    </lineage>
</organism>
<dbReference type="Pfam" id="PF13358">
    <property type="entry name" value="DDE_3"/>
    <property type="match status" value="1"/>
</dbReference>
<dbReference type="Gene3D" id="3.30.420.10">
    <property type="entry name" value="Ribonuclease H-like superfamily/Ribonuclease H"/>
    <property type="match status" value="1"/>
</dbReference>
<evidence type="ECO:0000313" key="2">
    <source>
        <dbReference type="EMBL" id="GAF93195.1"/>
    </source>
</evidence>
<sequence length="169" mass="19422">MWFQDEARFGQQGTLTRVWAQRGSRAWAIRQTRYDWLYVIAAVCPQTGQSVGLLAPTIHAEMINAFFGQFAQEVSPDVHVVMVWDQAGFHMSKGVRIPENMTIVSLPAYSPELNPVENLWHYLRSHYWSNRIYADYDELCLAAIDAWQKAALNPELIQSVCRASYAERI</sequence>
<dbReference type="GO" id="GO:0003676">
    <property type="term" value="F:nucleic acid binding"/>
    <property type="evidence" value="ECO:0007669"/>
    <property type="project" value="InterPro"/>
</dbReference>
<dbReference type="InterPro" id="IPR036397">
    <property type="entry name" value="RNaseH_sf"/>
</dbReference>